<keyword evidence="2" id="KW-1185">Reference proteome</keyword>
<organism evidence="1 2">
    <name type="scientific">Paenibacillus cremeus</name>
    <dbReference type="NCBI Taxonomy" id="2163881"/>
    <lineage>
        <taxon>Bacteria</taxon>
        <taxon>Bacillati</taxon>
        <taxon>Bacillota</taxon>
        <taxon>Bacilli</taxon>
        <taxon>Bacillales</taxon>
        <taxon>Paenibacillaceae</taxon>
        <taxon>Paenibacillus</taxon>
    </lineage>
</organism>
<reference evidence="1 2" key="1">
    <citation type="submission" date="2019-07" db="EMBL/GenBank/DDBJ databases">
        <authorList>
            <person name="Kim J."/>
        </authorList>
    </citation>
    <scope>NUCLEOTIDE SEQUENCE [LARGE SCALE GENOMIC DNA]</scope>
    <source>
        <strain evidence="1 2">JC52</strain>
    </source>
</reference>
<proteinExistence type="predicted"/>
<dbReference type="AlphaFoldDB" id="A0A559KCU1"/>
<evidence type="ECO:0000313" key="2">
    <source>
        <dbReference type="Proteomes" id="UP000317036"/>
    </source>
</evidence>
<dbReference type="Proteomes" id="UP000317036">
    <property type="component" value="Unassembled WGS sequence"/>
</dbReference>
<accession>A0A559KCU1</accession>
<comment type="caution">
    <text evidence="1">The sequence shown here is derived from an EMBL/GenBank/DDBJ whole genome shotgun (WGS) entry which is preliminary data.</text>
</comment>
<dbReference type="EMBL" id="VNJI01000011">
    <property type="protein sequence ID" value="TVY09945.1"/>
    <property type="molecule type" value="Genomic_DNA"/>
</dbReference>
<sequence length="74" mass="8823">MTKLNKIISAASYVVGISSMILDNHKRIKPEWERKFEFYEGEIADKTGLSKRKLREVIEIMKEYEVLEREGKRY</sequence>
<gene>
    <name evidence="1" type="ORF">FPZ49_11275</name>
</gene>
<protein>
    <submittedName>
        <fullName evidence="1">Uncharacterized protein</fullName>
    </submittedName>
</protein>
<evidence type="ECO:0000313" key="1">
    <source>
        <dbReference type="EMBL" id="TVY09945.1"/>
    </source>
</evidence>
<name>A0A559KCU1_9BACL</name>
<dbReference type="RefSeq" id="WP_144846554.1">
    <property type="nucleotide sequence ID" value="NZ_VNJI01000011.1"/>
</dbReference>